<comment type="caution">
    <text evidence="1">The sequence shown here is derived from an EMBL/GenBank/DDBJ whole genome shotgun (WGS) entry which is preliminary data.</text>
</comment>
<organism evidence="1 2">
    <name type="scientific">Didymella rabiei</name>
    <name type="common">Chickpea ascochyta blight fungus</name>
    <name type="synonym">Mycosphaerella rabiei</name>
    <dbReference type="NCBI Taxonomy" id="5454"/>
    <lineage>
        <taxon>Eukaryota</taxon>
        <taxon>Fungi</taxon>
        <taxon>Dikarya</taxon>
        <taxon>Ascomycota</taxon>
        <taxon>Pezizomycotina</taxon>
        <taxon>Dothideomycetes</taxon>
        <taxon>Pleosporomycetidae</taxon>
        <taxon>Pleosporales</taxon>
        <taxon>Pleosporineae</taxon>
        <taxon>Didymellaceae</taxon>
        <taxon>Ascochyta</taxon>
    </lineage>
</organism>
<dbReference type="EMBL" id="JYNV01000129">
    <property type="protein sequence ID" value="KZM25421.1"/>
    <property type="molecule type" value="Genomic_DNA"/>
</dbReference>
<keyword evidence="2" id="KW-1185">Reference proteome</keyword>
<dbReference type="AlphaFoldDB" id="A0A163HR27"/>
<gene>
    <name evidence="1" type="ORF">ST47_g3429</name>
</gene>
<dbReference type="Proteomes" id="UP000076837">
    <property type="component" value="Unassembled WGS sequence"/>
</dbReference>
<name>A0A163HR27_DIDRA</name>
<dbReference type="OrthoDB" id="3798432at2759"/>
<accession>A0A163HR27</accession>
<proteinExistence type="predicted"/>
<evidence type="ECO:0000313" key="1">
    <source>
        <dbReference type="EMBL" id="KZM25421.1"/>
    </source>
</evidence>
<sequence>MPVSSSIPSALAGYKANTQTSFSSDLNARQVQTRLKSLIRRQEDLQETREEALINREVLSESRQHMREQRARTAKVEVTLMNAFRQHYNQISQSIPERLAVAYRAVDEERNKLGYLEDEYLQAEEEQGALEWNFMDLESDLYQYGLRDIFPESNLEGHSVPALEDHIPAPRLPKPMSPSTAIQYQVLTKELEGLVQRFMKLRQQISDRLISATNLSVEDADLIDLGSIEFVQSFLDLLDQITNAEVRVQHLKATMIQHGTEPVATTRSFSEPTILSRDRISLKMVSHTRSDGSLSQLEDSNFIVHHIRDWLVECLRENVVQRVQYLSTLHKALNFVESLLPDVAQWETLVRQHWASNEMEHLVQSVSVTPSAFEGHDLSLQDNDSNSALHASRSDEAYATQNSQTIGLGLDNTALLRGLTSPSASWTECSIPPSIDLTNDETLDIGVEAGHRTPADIFNASQVSATDILMARCDSAHDSGAAKFSRTASPPTSLKVVDERSQPRVSEVADLVHTDLEAVNAAIMTPGVTYSHWTWSVELKREFCYGFSLDDTVIEVLWLENTISNDMDRLVVSDAQSHAS</sequence>
<evidence type="ECO:0000313" key="2">
    <source>
        <dbReference type="Proteomes" id="UP000076837"/>
    </source>
</evidence>
<dbReference type="STRING" id="5454.A0A163HR27"/>
<reference evidence="1 2" key="1">
    <citation type="journal article" date="2016" name="Sci. Rep.">
        <title>Draft genome sequencing and secretome analysis of fungal phytopathogen Ascochyta rabiei provides insight into the necrotrophic effector repertoire.</title>
        <authorList>
            <person name="Verma S."/>
            <person name="Gazara R.K."/>
            <person name="Nizam S."/>
            <person name="Parween S."/>
            <person name="Chattopadhyay D."/>
            <person name="Verma P.K."/>
        </authorList>
    </citation>
    <scope>NUCLEOTIDE SEQUENCE [LARGE SCALE GENOMIC DNA]</scope>
    <source>
        <strain evidence="1 2">ArDII</strain>
    </source>
</reference>
<protein>
    <submittedName>
        <fullName evidence="1">Uncharacterized protein</fullName>
    </submittedName>
</protein>